<dbReference type="EMBL" id="WJXA01000008">
    <property type="protein sequence ID" value="KAF7135871.1"/>
    <property type="molecule type" value="Genomic_DNA"/>
</dbReference>
<proteinExistence type="predicted"/>
<dbReference type="AlphaFoldDB" id="A0A834GPH5"/>
<dbReference type="Proteomes" id="UP000626092">
    <property type="component" value="Unassembled WGS sequence"/>
</dbReference>
<gene>
    <name evidence="1" type="ORF">RHSIM_Rhsim08G0145500</name>
</gene>
<reference evidence="1" key="1">
    <citation type="submission" date="2019-11" db="EMBL/GenBank/DDBJ databases">
        <authorList>
            <person name="Liu Y."/>
            <person name="Hou J."/>
            <person name="Li T.-Q."/>
            <person name="Guan C.-H."/>
            <person name="Wu X."/>
            <person name="Wu H.-Z."/>
            <person name="Ling F."/>
            <person name="Zhang R."/>
            <person name="Shi X.-G."/>
            <person name="Ren J.-P."/>
            <person name="Chen E.-F."/>
            <person name="Sun J.-M."/>
        </authorList>
    </citation>
    <scope>NUCLEOTIDE SEQUENCE</scope>
    <source>
        <strain evidence="1">Adult_tree_wgs_1</strain>
        <tissue evidence="1">Leaves</tissue>
    </source>
</reference>
<organism evidence="1 2">
    <name type="scientific">Rhododendron simsii</name>
    <name type="common">Sims's rhododendron</name>
    <dbReference type="NCBI Taxonomy" id="118357"/>
    <lineage>
        <taxon>Eukaryota</taxon>
        <taxon>Viridiplantae</taxon>
        <taxon>Streptophyta</taxon>
        <taxon>Embryophyta</taxon>
        <taxon>Tracheophyta</taxon>
        <taxon>Spermatophyta</taxon>
        <taxon>Magnoliopsida</taxon>
        <taxon>eudicotyledons</taxon>
        <taxon>Gunneridae</taxon>
        <taxon>Pentapetalae</taxon>
        <taxon>asterids</taxon>
        <taxon>Ericales</taxon>
        <taxon>Ericaceae</taxon>
        <taxon>Ericoideae</taxon>
        <taxon>Rhodoreae</taxon>
        <taxon>Rhododendron</taxon>
    </lineage>
</organism>
<name>A0A834GPH5_RHOSS</name>
<accession>A0A834GPH5</accession>
<evidence type="ECO:0000313" key="1">
    <source>
        <dbReference type="EMBL" id="KAF7135871.1"/>
    </source>
</evidence>
<comment type="caution">
    <text evidence="1">The sequence shown here is derived from an EMBL/GenBank/DDBJ whole genome shotgun (WGS) entry which is preliminary data.</text>
</comment>
<keyword evidence="2" id="KW-1185">Reference proteome</keyword>
<evidence type="ECO:0000313" key="2">
    <source>
        <dbReference type="Proteomes" id="UP000626092"/>
    </source>
</evidence>
<sequence>MLRASDANSLPSLLDGEAKNWEQLVRATLRREKLRHDGRGGHERALSVIAGSILPSLTRETNIDMILPAADEIQSKDPNVARIRPVSIKILQLCHLKRLGFSAFVSRRLSSLYTNQLWTSYVTMNAFGLLRNRSAFYKPHRPLFVSSDICLSPETLVRPSFVSSDLAGPVPFGNLYQCYEAIVLTVLISYLQHPVISDHRSILFCCHKAAADLCKLPAAS</sequence>
<dbReference type="OrthoDB" id="1686585at2759"/>
<protein>
    <submittedName>
        <fullName evidence="1">Uncharacterized protein</fullName>
    </submittedName>
</protein>